<evidence type="ECO:0000313" key="11">
    <source>
        <dbReference type="EMBL" id="OCK80736.1"/>
    </source>
</evidence>
<dbReference type="GO" id="GO:1903425">
    <property type="term" value="F:fluoride transmembrane transporter activity"/>
    <property type="evidence" value="ECO:0007669"/>
    <property type="project" value="TreeGrafter"/>
</dbReference>
<comment type="similarity">
    <text evidence="7">Belongs to the fluoride channel Fluc/FEX (TC 1.A.43) family.</text>
</comment>
<feature type="transmembrane region" description="Helical" evidence="10">
    <location>
        <begin position="273"/>
        <end position="296"/>
    </location>
</feature>
<evidence type="ECO:0000256" key="8">
    <source>
        <dbReference type="ARBA" id="ARBA00035585"/>
    </source>
</evidence>
<feature type="transmembrane region" description="Helical" evidence="10">
    <location>
        <begin position="558"/>
        <end position="577"/>
    </location>
</feature>
<evidence type="ECO:0000313" key="12">
    <source>
        <dbReference type="Proteomes" id="UP000250266"/>
    </source>
</evidence>
<sequence>MDDADETPKSKRESHYGQQRSSFRSDRSVQPRSRPQSTSQSADQSADRPNDNYTLPENYENLNELVGPSPDENPTEASLYRHASLETARRGRRRSSFMGGMPIGRRNTATTDRSRSSKRREQHEEGEEYTFPDNYENLNEFAVPSPVENPDERRSYHHHTLEEERSASKDAHRSRRQSVQGPLSRKNTATSFGWGQNLSEVAAPPIQEENTPDLLHEIKPGLSRSGEAETAEPSARRQKASRFATELYVVSYLILFSILGTLARLGLQWLTFYPGAPVVTGVLWANFSGTLFMGFISEDRQLFRDEWGNGNESKERLSDEESPPDLEATAKIAHAKVKKTIPLYIGLATGFCGSFTSFSSFMRDTFLALANDLPTPVNHPYPGADRISTTSTVSRNGGHSFMAILAIIILTLALCMSALKIGAHIAILLDPLTPTFSFFLLRKVLDRVVVVVAWGSWLGAIIMAIWPPDRPGGPDSKGSWAYETWSGQAIFALVFAPAGCLLRFYMSLKLNGMLPSFPLGTFAVNIFGTVMLGMAFDLQHVRLGNTAGIGGGRVGCQVLQGVMDGFCGCLTTVSTWVAELNGLRRKHSYIYGGMSVGSGLGVLVVIMGSVMWTVGFSSPACVT</sequence>
<evidence type="ECO:0000256" key="7">
    <source>
        <dbReference type="ARBA" id="ARBA00035120"/>
    </source>
</evidence>
<evidence type="ECO:0000256" key="3">
    <source>
        <dbReference type="ARBA" id="ARBA00022475"/>
    </source>
</evidence>
<feature type="compositionally biased region" description="Basic and acidic residues" evidence="9">
    <location>
        <begin position="112"/>
        <end position="123"/>
    </location>
</feature>
<keyword evidence="6 10" id="KW-0472">Membrane</keyword>
<evidence type="ECO:0000256" key="9">
    <source>
        <dbReference type="SAM" id="MobiDB-lite"/>
    </source>
</evidence>
<protein>
    <recommendedName>
        <fullName evidence="13">Chromosome condensation protein</fullName>
    </recommendedName>
</protein>
<feature type="transmembrane region" description="Helical" evidence="10">
    <location>
        <begin position="485"/>
        <end position="505"/>
    </location>
</feature>
<evidence type="ECO:0008006" key="13">
    <source>
        <dbReference type="Google" id="ProtNLM"/>
    </source>
</evidence>
<feature type="transmembrane region" description="Helical" evidence="10">
    <location>
        <begin position="341"/>
        <end position="362"/>
    </location>
</feature>
<keyword evidence="4 10" id="KW-0812">Transmembrane</keyword>
<reference evidence="11 12" key="1">
    <citation type="journal article" date="2016" name="Nat. Commun.">
        <title>Ectomycorrhizal ecology is imprinted in the genome of the dominant symbiotic fungus Cenococcum geophilum.</title>
        <authorList>
            <consortium name="DOE Joint Genome Institute"/>
            <person name="Peter M."/>
            <person name="Kohler A."/>
            <person name="Ohm R.A."/>
            <person name="Kuo A."/>
            <person name="Krutzmann J."/>
            <person name="Morin E."/>
            <person name="Arend M."/>
            <person name="Barry K.W."/>
            <person name="Binder M."/>
            <person name="Choi C."/>
            <person name="Clum A."/>
            <person name="Copeland A."/>
            <person name="Grisel N."/>
            <person name="Haridas S."/>
            <person name="Kipfer T."/>
            <person name="LaButti K."/>
            <person name="Lindquist E."/>
            <person name="Lipzen A."/>
            <person name="Maire R."/>
            <person name="Meier B."/>
            <person name="Mihaltcheva S."/>
            <person name="Molinier V."/>
            <person name="Murat C."/>
            <person name="Poggeler S."/>
            <person name="Quandt C.A."/>
            <person name="Sperisen C."/>
            <person name="Tritt A."/>
            <person name="Tisserant E."/>
            <person name="Crous P.W."/>
            <person name="Henrissat B."/>
            <person name="Nehls U."/>
            <person name="Egli S."/>
            <person name="Spatafora J.W."/>
            <person name="Grigoriev I.V."/>
            <person name="Martin F.M."/>
        </authorList>
    </citation>
    <scope>NUCLEOTIDE SEQUENCE [LARGE SCALE GENOMIC DNA]</scope>
    <source>
        <strain evidence="11 12">CBS 459.81</strain>
    </source>
</reference>
<dbReference type="InterPro" id="IPR003691">
    <property type="entry name" value="FluC"/>
</dbReference>
<comment type="catalytic activity">
    <reaction evidence="8">
        <text>fluoride(in) = fluoride(out)</text>
        <dbReference type="Rhea" id="RHEA:76159"/>
        <dbReference type="ChEBI" id="CHEBI:17051"/>
    </reaction>
    <physiologicalReaction direction="left-to-right" evidence="8">
        <dbReference type="Rhea" id="RHEA:76160"/>
    </physiologicalReaction>
</comment>
<feature type="region of interest" description="Disordered" evidence="9">
    <location>
        <begin position="217"/>
        <end position="237"/>
    </location>
</feature>
<feature type="transmembrane region" description="Helical" evidence="10">
    <location>
        <begin position="247"/>
        <end position="267"/>
    </location>
</feature>
<dbReference type="PANTHER" id="PTHR28259:SF1">
    <property type="entry name" value="FLUORIDE EXPORT PROTEIN 1-RELATED"/>
    <property type="match status" value="1"/>
</dbReference>
<feature type="transmembrane region" description="Helical" evidence="10">
    <location>
        <begin position="444"/>
        <end position="465"/>
    </location>
</feature>
<keyword evidence="3" id="KW-1003">Cell membrane</keyword>
<feature type="compositionally biased region" description="Low complexity" evidence="9">
    <location>
        <begin position="30"/>
        <end position="44"/>
    </location>
</feature>
<dbReference type="PANTHER" id="PTHR28259">
    <property type="entry name" value="FLUORIDE EXPORT PROTEIN 1-RELATED"/>
    <property type="match status" value="1"/>
</dbReference>
<feature type="compositionally biased region" description="Basic and acidic residues" evidence="9">
    <location>
        <begin position="150"/>
        <end position="171"/>
    </location>
</feature>
<dbReference type="AlphaFoldDB" id="A0A8E2EB43"/>
<proteinExistence type="inferred from homology"/>
<feature type="region of interest" description="Disordered" evidence="9">
    <location>
        <begin position="1"/>
        <end position="190"/>
    </location>
</feature>
<dbReference type="GO" id="GO:0005886">
    <property type="term" value="C:plasma membrane"/>
    <property type="evidence" value="ECO:0007669"/>
    <property type="project" value="UniProtKB-SubCell"/>
</dbReference>
<gene>
    <name evidence="11" type="ORF">K432DRAFT_381954</name>
</gene>
<accession>A0A8E2EB43</accession>
<evidence type="ECO:0000256" key="4">
    <source>
        <dbReference type="ARBA" id="ARBA00022692"/>
    </source>
</evidence>
<dbReference type="OrthoDB" id="409792at2759"/>
<feature type="transmembrane region" description="Helical" evidence="10">
    <location>
        <begin position="401"/>
        <end position="423"/>
    </location>
</feature>
<comment type="subcellular location">
    <subcellularLocation>
        <location evidence="2">Cell membrane</location>
        <topology evidence="2">Multi-pass membrane protein</topology>
    </subcellularLocation>
</comment>
<dbReference type="Pfam" id="PF02537">
    <property type="entry name" value="CRCB"/>
    <property type="match status" value="2"/>
</dbReference>
<feature type="compositionally biased region" description="Basic and acidic residues" evidence="9">
    <location>
        <begin position="1"/>
        <end position="15"/>
    </location>
</feature>
<name>A0A8E2EB43_9PEZI</name>
<keyword evidence="5 10" id="KW-1133">Transmembrane helix</keyword>
<dbReference type="EMBL" id="KV744948">
    <property type="protein sequence ID" value="OCK80736.1"/>
    <property type="molecule type" value="Genomic_DNA"/>
</dbReference>
<feature type="transmembrane region" description="Helical" evidence="10">
    <location>
        <begin position="589"/>
        <end position="614"/>
    </location>
</feature>
<dbReference type="Proteomes" id="UP000250266">
    <property type="component" value="Unassembled WGS sequence"/>
</dbReference>
<keyword evidence="12" id="KW-1185">Reference proteome</keyword>
<organism evidence="11 12">
    <name type="scientific">Lepidopterella palustris CBS 459.81</name>
    <dbReference type="NCBI Taxonomy" id="1314670"/>
    <lineage>
        <taxon>Eukaryota</taxon>
        <taxon>Fungi</taxon>
        <taxon>Dikarya</taxon>
        <taxon>Ascomycota</taxon>
        <taxon>Pezizomycotina</taxon>
        <taxon>Dothideomycetes</taxon>
        <taxon>Pleosporomycetidae</taxon>
        <taxon>Mytilinidiales</taxon>
        <taxon>Argynnaceae</taxon>
        <taxon>Lepidopterella</taxon>
    </lineage>
</organism>
<feature type="transmembrane region" description="Helical" evidence="10">
    <location>
        <begin position="517"/>
        <end position="538"/>
    </location>
</feature>
<evidence type="ECO:0000256" key="5">
    <source>
        <dbReference type="ARBA" id="ARBA00022989"/>
    </source>
</evidence>
<evidence type="ECO:0000256" key="1">
    <source>
        <dbReference type="ARBA" id="ARBA00002598"/>
    </source>
</evidence>
<feature type="compositionally biased region" description="Polar residues" evidence="9">
    <location>
        <begin position="177"/>
        <end position="190"/>
    </location>
</feature>
<evidence type="ECO:0000256" key="10">
    <source>
        <dbReference type="SAM" id="Phobius"/>
    </source>
</evidence>
<evidence type="ECO:0000256" key="6">
    <source>
        <dbReference type="ARBA" id="ARBA00023136"/>
    </source>
</evidence>
<evidence type="ECO:0000256" key="2">
    <source>
        <dbReference type="ARBA" id="ARBA00004651"/>
    </source>
</evidence>
<comment type="function">
    <text evidence="1">Fluoride channel required for the rapid expulsion of cytoplasmic fluoride.</text>
</comment>